<dbReference type="Proteomes" id="UP000712600">
    <property type="component" value="Unassembled WGS sequence"/>
</dbReference>
<dbReference type="EMBL" id="QGKX02001521">
    <property type="protein sequence ID" value="KAF3515213.1"/>
    <property type="molecule type" value="Genomic_DNA"/>
</dbReference>
<name>A0A8S9PRF6_BRACR</name>
<dbReference type="AlphaFoldDB" id="A0A8S9PRF6"/>
<evidence type="ECO:0000313" key="1">
    <source>
        <dbReference type="EMBL" id="KAF3515213.1"/>
    </source>
</evidence>
<gene>
    <name evidence="1" type="ORF">F2Q69_00007467</name>
</gene>
<comment type="caution">
    <text evidence="1">The sequence shown here is derived from an EMBL/GenBank/DDBJ whole genome shotgun (WGS) entry which is preliminary data.</text>
</comment>
<accession>A0A8S9PRF6</accession>
<organism evidence="1 2">
    <name type="scientific">Brassica cretica</name>
    <name type="common">Mustard</name>
    <dbReference type="NCBI Taxonomy" id="69181"/>
    <lineage>
        <taxon>Eukaryota</taxon>
        <taxon>Viridiplantae</taxon>
        <taxon>Streptophyta</taxon>
        <taxon>Embryophyta</taxon>
        <taxon>Tracheophyta</taxon>
        <taxon>Spermatophyta</taxon>
        <taxon>Magnoliopsida</taxon>
        <taxon>eudicotyledons</taxon>
        <taxon>Gunneridae</taxon>
        <taxon>Pentapetalae</taxon>
        <taxon>rosids</taxon>
        <taxon>malvids</taxon>
        <taxon>Brassicales</taxon>
        <taxon>Brassicaceae</taxon>
        <taxon>Brassiceae</taxon>
        <taxon>Brassica</taxon>
    </lineage>
</organism>
<proteinExistence type="predicted"/>
<sequence>MWVLDLEAFLSPEFFLRTRNISFKGPYSAILDEATIARRLCFAIWMSAPAGGFLFLAAVPGSTPWSGPVLWVLWTHMSLSSWEVDFMPVCLARRPSLRCWVLLLPWVRGP</sequence>
<protein>
    <submittedName>
        <fullName evidence="1">Uncharacterized protein</fullName>
    </submittedName>
</protein>
<evidence type="ECO:0000313" key="2">
    <source>
        <dbReference type="Proteomes" id="UP000712600"/>
    </source>
</evidence>
<reference evidence="1" key="1">
    <citation type="submission" date="2019-12" db="EMBL/GenBank/DDBJ databases">
        <title>Genome sequencing and annotation of Brassica cretica.</title>
        <authorList>
            <person name="Studholme D.J."/>
            <person name="Sarris P."/>
        </authorList>
    </citation>
    <scope>NUCLEOTIDE SEQUENCE</scope>
    <source>
        <strain evidence="1">PFS-109/04</strain>
        <tissue evidence="1">Leaf</tissue>
    </source>
</reference>